<protein>
    <submittedName>
        <fullName evidence="2">Uncharacterized protein</fullName>
    </submittedName>
</protein>
<evidence type="ECO:0000313" key="3">
    <source>
        <dbReference type="Proteomes" id="UP000779900"/>
    </source>
</evidence>
<reference evidence="2" key="1">
    <citation type="submission" date="2019-03" db="EMBL/GenBank/DDBJ databases">
        <title>Lake Tanganyika Metagenome-Assembled Genomes (MAGs).</title>
        <authorList>
            <person name="Tran P."/>
        </authorList>
    </citation>
    <scope>NUCLEOTIDE SEQUENCE</scope>
    <source>
        <strain evidence="2">K_DeepCast_150m_m2_040</strain>
    </source>
</reference>
<feature type="transmembrane region" description="Helical" evidence="1">
    <location>
        <begin position="119"/>
        <end position="137"/>
    </location>
</feature>
<gene>
    <name evidence="2" type="ORF">FJY68_13835</name>
</gene>
<name>A0A938BR90_UNCW3</name>
<evidence type="ECO:0000256" key="1">
    <source>
        <dbReference type="SAM" id="Phobius"/>
    </source>
</evidence>
<dbReference type="AlphaFoldDB" id="A0A938BR90"/>
<dbReference type="Proteomes" id="UP000779900">
    <property type="component" value="Unassembled WGS sequence"/>
</dbReference>
<dbReference type="Gene3D" id="3.40.50.1000">
    <property type="entry name" value="HAD superfamily/HAD-like"/>
    <property type="match status" value="1"/>
</dbReference>
<feature type="transmembrane region" description="Helical" evidence="1">
    <location>
        <begin position="22"/>
        <end position="39"/>
    </location>
</feature>
<sequence>MKLEYEHMVDAHMNATDKLTSFFRYMLLIYSAPLLLLARTDELHKWSPWVFTAIALVGFAVTMYMSKLRFETLLYARTVNGVRRYFLDRYDDLDFVESSEYRVLPSQKSIPPFADLGQFSWIIVAAGFVNSVYLYLGLSSSDKLLAMTSWLAGLYVEAGIVRAATISPGLVLKLVGAQLALLYFWLHRLSFDQLARHEEGGMTFFNHAVGVDIDGVLNEHCQQFCKVLKKLTKKSIRPEQITRMPVRYAGIGVTEEDERTVFESKEYWTTMPPKAGAATELGRIRDQLGFQVHAFTWRPWRVKRFWSIRMGTRRWLSKNSFRFDSLTFEKGNLGEPVGMKAALYRSRFYISKSRRIQFFVEDDLDKARSLSNICRAVFLMDQPYNYTGRLPHNVIRVRKWQEIYDALKQLC</sequence>
<keyword evidence="1" id="KW-0812">Transmembrane</keyword>
<feature type="transmembrane region" description="Helical" evidence="1">
    <location>
        <begin position="46"/>
        <end position="65"/>
    </location>
</feature>
<comment type="caution">
    <text evidence="2">The sequence shown here is derived from an EMBL/GenBank/DDBJ whole genome shotgun (WGS) entry which is preliminary data.</text>
</comment>
<organism evidence="2 3">
    <name type="scientific">candidate division WOR-3 bacterium</name>
    <dbReference type="NCBI Taxonomy" id="2052148"/>
    <lineage>
        <taxon>Bacteria</taxon>
        <taxon>Bacteria division WOR-3</taxon>
    </lineage>
</organism>
<dbReference type="InterPro" id="IPR023214">
    <property type="entry name" value="HAD_sf"/>
</dbReference>
<dbReference type="EMBL" id="VGIR01000167">
    <property type="protein sequence ID" value="MBM3332906.1"/>
    <property type="molecule type" value="Genomic_DNA"/>
</dbReference>
<feature type="transmembrane region" description="Helical" evidence="1">
    <location>
        <begin position="170"/>
        <end position="186"/>
    </location>
</feature>
<dbReference type="SUPFAM" id="SSF56784">
    <property type="entry name" value="HAD-like"/>
    <property type="match status" value="1"/>
</dbReference>
<keyword evidence="1" id="KW-1133">Transmembrane helix</keyword>
<evidence type="ECO:0000313" key="2">
    <source>
        <dbReference type="EMBL" id="MBM3332906.1"/>
    </source>
</evidence>
<proteinExistence type="predicted"/>
<keyword evidence="1" id="KW-0472">Membrane</keyword>
<dbReference type="InterPro" id="IPR036412">
    <property type="entry name" value="HAD-like_sf"/>
</dbReference>
<accession>A0A938BR90</accession>